<accession>A0A914C8J1</accession>
<keyword evidence="2" id="KW-1185">Reference proteome</keyword>
<keyword evidence="1" id="KW-1133">Transmembrane helix</keyword>
<evidence type="ECO:0000313" key="3">
    <source>
        <dbReference type="WBParaSite" id="ACRNAN_Path_570.g2136.t1"/>
    </source>
</evidence>
<evidence type="ECO:0000313" key="2">
    <source>
        <dbReference type="Proteomes" id="UP000887540"/>
    </source>
</evidence>
<organism evidence="2 3">
    <name type="scientific">Acrobeloides nanus</name>
    <dbReference type="NCBI Taxonomy" id="290746"/>
    <lineage>
        <taxon>Eukaryota</taxon>
        <taxon>Metazoa</taxon>
        <taxon>Ecdysozoa</taxon>
        <taxon>Nematoda</taxon>
        <taxon>Chromadorea</taxon>
        <taxon>Rhabditida</taxon>
        <taxon>Tylenchina</taxon>
        <taxon>Cephalobomorpha</taxon>
        <taxon>Cephaloboidea</taxon>
        <taxon>Cephalobidae</taxon>
        <taxon>Acrobeloides</taxon>
    </lineage>
</organism>
<dbReference type="WBParaSite" id="ACRNAN_Path_570.g2136.t1">
    <property type="protein sequence ID" value="ACRNAN_Path_570.g2136.t1"/>
    <property type="gene ID" value="ACRNAN_Path_570.g2136"/>
</dbReference>
<proteinExistence type="predicted"/>
<dbReference type="Proteomes" id="UP000887540">
    <property type="component" value="Unplaced"/>
</dbReference>
<protein>
    <submittedName>
        <fullName evidence="3">Uncharacterized protein</fullName>
    </submittedName>
</protein>
<reference evidence="3" key="1">
    <citation type="submission" date="2022-11" db="UniProtKB">
        <authorList>
            <consortium name="WormBaseParasite"/>
        </authorList>
    </citation>
    <scope>IDENTIFICATION</scope>
</reference>
<evidence type="ECO:0000256" key="1">
    <source>
        <dbReference type="SAM" id="Phobius"/>
    </source>
</evidence>
<dbReference type="AlphaFoldDB" id="A0A914C8J1"/>
<keyword evidence="1" id="KW-0472">Membrane</keyword>
<name>A0A914C8J1_9BILA</name>
<feature type="transmembrane region" description="Helical" evidence="1">
    <location>
        <begin position="195"/>
        <end position="224"/>
    </location>
</feature>
<sequence length="234" mass="27545">MNNTIERHTMDLIEELRLDEQLEENLLNQNESILWEQLYDKFDQERHNLTILEKLSRHNLRTQIETQRQNVINARKLRHDQRRIQHQNDMKDLWNNELIRLNTTIHQRRSHFKHEIEKVQNIRRGGKPYDIVVGFDYDQVEVIPGTVETFKQQCCDRFVAIKLVFITVVVIKHVLITVVVIKFVIIIVVAPNLVLITVVVIKFVLIKAVAIKLVLTIVVVIMIARKVVILTAQS</sequence>
<feature type="transmembrane region" description="Helical" evidence="1">
    <location>
        <begin position="163"/>
        <end position="189"/>
    </location>
</feature>
<keyword evidence="1" id="KW-0812">Transmembrane</keyword>